<proteinExistence type="predicted"/>
<organism evidence="1 2">
    <name type="scientific">Aquatica leii</name>
    <dbReference type="NCBI Taxonomy" id="1421715"/>
    <lineage>
        <taxon>Eukaryota</taxon>
        <taxon>Metazoa</taxon>
        <taxon>Ecdysozoa</taxon>
        <taxon>Arthropoda</taxon>
        <taxon>Hexapoda</taxon>
        <taxon>Insecta</taxon>
        <taxon>Pterygota</taxon>
        <taxon>Neoptera</taxon>
        <taxon>Endopterygota</taxon>
        <taxon>Coleoptera</taxon>
        <taxon>Polyphaga</taxon>
        <taxon>Elateriformia</taxon>
        <taxon>Elateroidea</taxon>
        <taxon>Lampyridae</taxon>
        <taxon>Luciolinae</taxon>
        <taxon>Aquatica</taxon>
    </lineage>
</organism>
<sequence length="375" mass="42841">MADDSLEGTFVNEQEGNSSIPTDHFLHRMLDMLQAKDRMMQEMFEQLSITNRTPLVNGNAESTHAETSFHVMPDLSKISDRRFQSFKADVIQVSIPAIIPTRRLLTLARVVTEMFEKAYFDKSTKYTPDFVKGENVSLRKDNIWVPVRLEQKVGGRSYIARDENNTLYSRNSIHISSNSLVITDNVDCSEYRAVTSNNNTSKDFTREINFNGLEVKNKVESGTFNKGKSANWRWPATSIFLNEHEERLLNIMGKSSYEGNPTNLEKGFRKRKLFITEDMPQVHSHTEDLLYDYTSTDSNKTLTQEITMPSTDLLTIDFPQSSSQLNVINSLTNSQDVVPVHKTLTSQLDITSQTNATTFTETPTNNTVKKELYRY</sequence>
<evidence type="ECO:0000313" key="2">
    <source>
        <dbReference type="Proteomes" id="UP001353858"/>
    </source>
</evidence>
<accession>A0AAN7SSG8</accession>
<reference evidence="2" key="1">
    <citation type="submission" date="2023-01" db="EMBL/GenBank/DDBJ databases">
        <title>Key to firefly adult light organ development and bioluminescence: homeobox transcription factors regulate luciferase expression and transportation to peroxisome.</title>
        <authorList>
            <person name="Fu X."/>
        </authorList>
    </citation>
    <scope>NUCLEOTIDE SEQUENCE [LARGE SCALE GENOMIC DNA]</scope>
</reference>
<protein>
    <submittedName>
        <fullName evidence="1">Uncharacterized protein</fullName>
    </submittedName>
</protein>
<dbReference type="EMBL" id="JARPUR010000001">
    <property type="protein sequence ID" value="KAK4884280.1"/>
    <property type="molecule type" value="Genomic_DNA"/>
</dbReference>
<name>A0AAN7SSG8_9COLE</name>
<keyword evidence="2" id="KW-1185">Reference proteome</keyword>
<comment type="caution">
    <text evidence="1">The sequence shown here is derived from an EMBL/GenBank/DDBJ whole genome shotgun (WGS) entry which is preliminary data.</text>
</comment>
<dbReference type="AlphaFoldDB" id="A0AAN7SSG8"/>
<gene>
    <name evidence="1" type="ORF">RN001_000551</name>
</gene>
<dbReference type="Proteomes" id="UP001353858">
    <property type="component" value="Unassembled WGS sequence"/>
</dbReference>
<evidence type="ECO:0000313" key="1">
    <source>
        <dbReference type="EMBL" id="KAK4884280.1"/>
    </source>
</evidence>